<dbReference type="Proteomes" id="UP001305779">
    <property type="component" value="Unassembled WGS sequence"/>
</dbReference>
<dbReference type="InterPro" id="IPR021858">
    <property type="entry name" value="Fun_TF"/>
</dbReference>
<feature type="compositionally biased region" description="Basic residues" evidence="1">
    <location>
        <begin position="30"/>
        <end position="45"/>
    </location>
</feature>
<dbReference type="PANTHER" id="PTHR37540:SF5">
    <property type="entry name" value="TRANSCRIPTION FACTOR DOMAIN-CONTAINING PROTEIN"/>
    <property type="match status" value="1"/>
</dbReference>
<keyword evidence="3" id="KW-1185">Reference proteome</keyword>
<accession>A0ABR0ELZ2</accession>
<sequence length="455" mass="51014">MTSSQDAEARDGTPKHAPLLFVDVGTSGKQRSKQSRAHVARVNRQRQREERLKSEGAKRGQSASDARTLPEATAKGTKTRTPQDSDSRLSIRRRDDKARPTATSRRWHSAPTVTVLSRTPFPVFGALRIGSFDLEKSHGAADIADYCFNTVMNSWLDPELKPVWFAAFFEHPLVFHSLSYSCGILQDVSNGRSIQPARLVHRLKTIQIVNQQLGNIENVDPEPILLAITTLWRINTDQLTLKQSLEPLSEDVEGRGFVTQVPGALPTDALATLRRLSMVDKLLDDFSAKIVSLSDDIILATLGNSVQHELLSLLPWQSLSEDDRRGCYLVTYEVCRITAILYSNAVIFPMAPNASWLEKLLKQLRLVLETSNVSIWHGDTLQILIWSLFIAGMAAFWTRHRNFFVAHLRSTLKQAGLTSLEAVKAMIREFLWRDDGCGQGATILWDIVHPKENTD</sequence>
<gene>
    <name evidence="2" type="ORF">PRZ48_005695</name>
</gene>
<dbReference type="PANTHER" id="PTHR37540">
    <property type="entry name" value="TRANSCRIPTION FACTOR (ACR-2), PUTATIVE-RELATED-RELATED"/>
    <property type="match status" value="1"/>
</dbReference>
<feature type="region of interest" description="Disordered" evidence="1">
    <location>
        <begin position="1"/>
        <end position="106"/>
    </location>
</feature>
<evidence type="ECO:0000313" key="3">
    <source>
        <dbReference type="Proteomes" id="UP001305779"/>
    </source>
</evidence>
<evidence type="ECO:0008006" key="4">
    <source>
        <dbReference type="Google" id="ProtNLM"/>
    </source>
</evidence>
<evidence type="ECO:0000313" key="2">
    <source>
        <dbReference type="EMBL" id="KAK4502270.1"/>
    </source>
</evidence>
<feature type="compositionally biased region" description="Basic and acidic residues" evidence="1">
    <location>
        <begin position="46"/>
        <end position="58"/>
    </location>
</feature>
<proteinExistence type="predicted"/>
<protein>
    <recommendedName>
        <fullName evidence="4">Tachykinin family protein</fullName>
    </recommendedName>
</protein>
<feature type="compositionally biased region" description="Basic and acidic residues" evidence="1">
    <location>
        <begin position="81"/>
        <end position="99"/>
    </location>
</feature>
<dbReference type="EMBL" id="JAXOVC010000004">
    <property type="protein sequence ID" value="KAK4502270.1"/>
    <property type="molecule type" value="Genomic_DNA"/>
</dbReference>
<name>A0ABR0ELZ2_ZASCE</name>
<dbReference type="Pfam" id="PF11951">
    <property type="entry name" value="Fungal_trans_2"/>
    <property type="match status" value="1"/>
</dbReference>
<organism evidence="2 3">
    <name type="scientific">Zasmidium cellare</name>
    <name type="common">Wine cellar mold</name>
    <name type="synonym">Racodium cellare</name>
    <dbReference type="NCBI Taxonomy" id="395010"/>
    <lineage>
        <taxon>Eukaryota</taxon>
        <taxon>Fungi</taxon>
        <taxon>Dikarya</taxon>
        <taxon>Ascomycota</taxon>
        <taxon>Pezizomycotina</taxon>
        <taxon>Dothideomycetes</taxon>
        <taxon>Dothideomycetidae</taxon>
        <taxon>Mycosphaerellales</taxon>
        <taxon>Mycosphaerellaceae</taxon>
        <taxon>Zasmidium</taxon>
    </lineage>
</organism>
<comment type="caution">
    <text evidence="2">The sequence shown here is derived from an EMBL/GenBank/DDBJ whole genome shotgun (WGS) entry which is preliminary data.</text>
</comment>
<reference evidence="2 3" key="1">
    <citation type="journal article" date="2023" name="G3 (Bethesda)">
        <title>A chromosome-level genome assembly of Zasmidium syzygii isolated from banana leaves.</title>
        <authorList>
            <person name="van Westerhoven A.C."/>
            <person name="Mehrabi R."/>
            <person name="Talebi R."/>
            <person name="Steentjes M.B.F."/>
            <person name="Corcolon B."/>
            <person name="Chong P.A."/>
            <person name="Kema G.H.J."/>
            <person name="Seidl M.F."/>
        </authorList>
    </citation>
    <scope>NUCLEOTIDE SEQUENCE [LARGE SCALE GENOMIC DNA]</scope>
    <source>
        <strain evidence="2 3">P124</strain>
    </source>
</reference>
<evidence type="ECO:0000256" key="1">
    <source>
        <dbReference type="SAM" id="MobiDB-lite"/>
    </source>
</evidence>